<accession>A0A2W4VIV8</accession>
<proteinExistence type="predicted"/>
<evidence type="ECO:0000313" key="1">
    <source>
        <dbReference type="EMBL" id="PZO09515.1"/>
    </source>
</evidence>
<dbReference type="Proteomes" id="UP000249354">
    <property type="component" value="Unassembled WGS sequence"/>
</dbReference>
<dbReference type="EMBL" id="QBMC01000250">
    <property type="protein sequence ID" value="PZO09515.1"/>
    <property type="molecule type" value="Genomic_DNA"/>
</dbReference>
<organism evidence="1 2">
    <name type="scientific">Leptolyngbya foveolarum</name>
    <dbReference type="NCBI Taxonomy" id="47253"/>
    <lineage>
        <taxon>Bacteria</taxon>
        <taxon>Bacillati</taxon>
        <taxon>Cyanobacteriota</taxon>
        <taxon>Cyanophyceae</taxon>
        <taxon>Leptolyngbyales</taxon>
        <taxon>Leptolyngbyaceae</taxon>
        <taxon>Leptolyngbya group</taxon>
        <taxon>Leptolyngbya</taxon>
    </lineage>
</organism>
<protein>
    <submittedName>
        <fullName evidence="1">Uncharacterized protein</fullName>
    </submittedName>
</protein>
<reference evidence="1 2" key="2">
    <citation type="submission" date="2018-06" db="EMBL/GenBank/DDBJ databases">
        <title>Metagenomic assembly of (sub)arctic Cyanobacteria and their associated microbiome from non-axenic cultures.</title>
        <authorList>
            <person name="Baurain D."/>
        </authorList>
    </citation>
    <scope>NUCLEOTIDE SEQUENCE [LARGE SCALE GENOMIC DNA]</scope>
    <source>
        <strain evidence="1">ULC129bin1</strain>
    </source>
</reference>
<reference evidence="2" key="1">
    <citation type="submission" date="2018-04" db="EMBL/GenBank/DDBJ databases">
        <authorList>
            <person name="Cornet L."/>
        </authorList>
    </citation>
    <scope>NUCLEOTIDE SEQUENCE [LARGE SCALE GENOMIC DNA]</scope>
</reference>
<comment type="caution">
    <text evidence="1">The sequence shown here is derived from an EMBL/GenBank/DDBJ whole genome shotgun (WGS) entry which is preliminary data.</text>
</comment>
<evidence type="ECO:0000313" key="2">
    <source>
        <dbReference type="Proteomes" id="UP000249354"/>
    </source>
</evidence>
<sequence length="213" mass="23347">MKRQIISKLASLIVATSVFLLGALSMASGAYAGRFIPVGLNIPGLFRESPTATDVSLSNVAANPVDPLSQLKSEVVPELMEVLTPRQEELFETAIANGTSFRRTFKNLMLTPEQKRELKVVLGSVPKRDLFASLTPVQKKELFLKKKEAFIPTSEEIIDRINTGMPPGESISEEAQAKIESGIKKRDESMPSSETIMEKVKAGIENVKESLDD</sequence>
<name>A0A2W4VIV8_9CYAN</name>
<dbReference type="AlphaFoldDB" id="A0A2W4VIV8"/>
<gene>
    <name evidence="1" type="ORF">DCF25_21585</name>
</gene>